<gene>
    <name evidence="12" type="ORF">KFE25_001531</name>
</gene>
<keyword evidence="13" id="KW-1185">Reference proteome</keyword>
<evidence type="ECO:0000256" key="9">
    <source>
        <dbReference type="ARBA" id="ARBA00023328"/>
    </source>
</evidence>
<evidence type="ECO:0000256" key="10">
    <source>
        <dbReference type="SAM" id="MobiDB-lite"/>
    </source>
</evidence>
<organism evidence="12 13">
    <name type="scientific">Diacronema lutheri</name>
    <name type="common">Unicellular marine alga</name>
    <name type="synonym">Monochrysis lutheri</name>
    <dbReference type="NCBI Taxonomy" id="2081491"/>
    <lineage>
        <taxon>Eukaryota</taxon>
        <taxon>Haptista</taxon>
        <taxon>Haptophyta</taxon>
        <taxon>Pavlovophyceae</taxon>
        <taxon>Pavlovales</taxon>
        <taxon>Pavlovaceae</taxon>
        <taxon>Diacronema</taxon>
    </lineage>
</organism>
<keyword evidence="7" id="KW-0539">Nucleus</keyword>
<evidence type="ECO:0000256" key="8">
    <source>
        <dbReference type="ARBA" id="ARBA00023306"/>
    </source>
</evidence>
<dbReference type="PANTHER" id="PTHR16040:SF7">
    <property type="entry name" value="AUSTRALIN, ISOFORM A-RELATED"/>
    <property type="match status" value="1"/>
</dbReference>
<dbReference type="EMBL" id="JAGTXO010000055">
    <property type="protein sequence ID" value="KAG8458239.1"/>
    <property type="molecule type" value="Genomic_DNA"/>
</dbReference>
<keyword evidence="4" id="KW-0158">Chromosome</keyword>
<feature type="domain" description="Borealin N-terminal" evidence="11">
    <location>
        <begin position="42"/>
        <end position="94"/>
    </location>
</feature>
<dbReference type="PANTHER" id="PTHR16040">
    <property type="entry name" value="AUSTRALIN, ISOFORM A-RELATED"/>
    <property type="match status" value="1"/>
</dbReference>
<dbReference type="GO" id="GO:0005634">
    <property type="term" value="C:nucleus"/>
    <property type="evidence" value="ECO:0007669"/>
    <property type="project" value="UniProtKB-SubCell"/>
</dbReference>
<dbReference type="InterPro" id="IPR018867">
    <property type="entry name" value="Cell_div_borealin"/>
</dbReference>
<feature type="region of interest" description="Disordered" evidence="10">
    <location>
        <begin position="168"/>
        <end position="190"/>
    </location>
</feature>
<keyword evidence="9" id="KW-0137">Centromere</keyword>
<proteinExistence type="inferred from homology"/>
<comment type="caution">
    <text evidence="12">The sequence shown here is derived from an EMBL/GenBank/DDBJ whole genome shotgun (WGS) entry which is preliminary data.</text>
</comment>
<sequence length="312" mass="33256">MARSKDDGALGETQAFTLAQNALRSGARSDEAAHSTEAAAMLLAEFDIEVRNKVEHLRAVARGLAVTIENTFKIQLLKLPRNVRTLSMGDFCNKYAGEVKQVVDEQFRKVVDDLAQEEDAAQVLSAQRYNTMSRAAAKAAAANDDAGKFNTWNDSTRKASAKKARSLRSAHKAPLPDCAKGASTPALVGGRTTRSLRSAVKATPSAGVQLPRFATPSAFGGPMPASSLKTPRPAVLGEIAFSANGSPIGETTVARATVKRSRTQATIEVEIADGQAVDASALAALPDHVREEAIEKLRELQLQVNTLMSQYV</sequence>
<dbReference type="Gene3D" id="6.10.250.1900">
    <property type="match status" value="1"/>
</dbReference>
<dbReference type="AlphaFoldDB" id="A0A8J5XBQ6"/>
<evidence type="ECO:0000259" key="11">
    <source>
        <dbReference type="Pfam" id="PF10444"/>
    </source>
</evidence>
<evidence type="ECO:0000256" key="4">
    <source>
        <dbReference type="ARBA" id="ARBA00022454"/>
    </source>
</evidence>
<evidence type="ECO:0000256" key="6">
    <source>
        <dbReference type="ARBA" id="ARBA00022776"/>
    </source>
</evidence>
<dbReference type="GO" id="GO:0000775">
    <property type="term" value="C:chromosome, centromeric region"/>
    <property type="evidence" value="ECO:0007669"/>
    <property type="project" value="UniProtKB-SubCell"/>
</dbReference>
<accession>A0A8J5XBQ6</accession>
<comment type="similarity">
    <text evidence="3">Belongs to the borealin family.</text>
</comment>
<comment type="subcellular location">
    <subcellularLocation>
        <location evidence="2">Chromosome</location>
        <location evidence="2">Centromere</location>
    </subcellularLocation>
    <subcellularLocation>
        <location evidence="1">Nucleus</location>
    </subcellularLocation>
</comment>
<dbReference type="OrthoDB" id="2392550at2759"/>
<evidence type="ECO:0000313" key="13">
    <source>
        <dbReference type="Proteomes" id="UP000751190"/>
    </source>
</evidence>
<evidence type="ECO:0000256" key="2">
    <source>
        <dbReference type="ARBA" id="ARBA00004584"/>
    </source>
</evidence>
<dbReference type="Pfam" id="PF10444">
    <property type="entry name" value="Nbl1_Borealin_N"/>
    <property type="match status" value="1"/>
</dbReference>
<dbReference type="Proteomes" id="UP000751190">
    <property type="component" value="Unassembled WGS sequence"/>
</dbReference>
<keyword evidence="5" id="KW-0132">Cell division</keyword>
<evidence type="ECO:0000256" key="5">
    <source>
        <dbReference type="ARBA" id="ARBA00022618"/>
    </source>
</evidence>
<evidence type="ECO:0000256" key="3">
    <source>
        <dbReference type="ARBA" id="ARBA00009914"/>
    </source>
</evidence>
<protein>
    <recommendedName>
        <fullName evidence="11">Borealin N-terminal domain-containing protein</fullName>
    </recommendedName>
</protein>
<keyword evidence="8" id="KW-0131">Cell cycle</keyword>
<evidence type="ECO:0000256" key="7">
    <source>
        <dbReference type="ARBA" id="ARBA00023242"/>
    </source>
</evidence>
<reference evidence="12" key="1">
    <citation type="submission" date="2021-05" db="EMBL/GenBank/DDBJ databases">
        <title>The genome of the haptophyte Pavlova lutheri (Diacronema luteri, Pavlovales) - a model for lipid biosynthesis in eukaryotic algae.</title>
        <authorList>
            <person name="Hulatt C.J."/>
            <person name="Posewitz M.C."/>
        </authorList>
    </citation>
    <scope>NUCLEOTIDE SEQUENCE</scope>
    <source>
        <strain evidence="12">NIVA-4/92</strain>
    </source>
</reference>
<name>A0A8J5XBQ6_DIALT</name>
<dbReference type="GO" id="GO:0051301">
    <property type="term" value="P:cell division"/>
    <property type="evidence" value="ECO:0007669"/>
    <property type="project" value="UniProtKB-KW"/>
</dbReference>
<evidence type="ECO:0000313" key="12">
    <source>
        <dbReference type="EMBL" id="KAG8458239.1"/>
    </source>
</evidence>
<evidence type="ECO:0000256" key="1">
    <source>
        <dbReference type="ARBA" id="ARBA00004123"/>
    </source>
</evidence>
<dbReference type="InterPro" id="IPR018851">
    <property type="entry name" value="Borealin_N"/>
</dbReference>
<keyword evidence="6" id="KW-0498">Mitosis</keyword>